<name>A0A3N4K9J5_9PEZI</name>
<dbReference type="InterPro" id="IPR013776">
    <property type="entry name" value="A-amylase_thermo"/>
</dbReference>
<dbReference type="CDD" id="cd11318">
    <property type="entry name" value="AmyAc_bac_fung_AmyA"/>
    <property type="match status" value="1"/>
</dbReference>
<dbReference type="OrthoDB" id="550577at2759"/>
<feature type="region of interest" description="Disordered" evidence="7">
    <location>
        <begin position="1"/>
        <end position="35"/>
    </location>
</feature>
<evidence type="ECO:0000256" key="3">
    <source>
        <dbReference type="ARBA" id="ARBA00022723"/>
    </source>
</evidence>
<sequence length="530" mass="61307">MDSRRSINQQESMRESIGTPEDDPKPPTPENPTMFQGFEWHTPADQHHWDRLAGAVPKLKEIGITTLWIPPACKSGSPSSNGYDIYDLYDLGEFDHKWSRPTKWGHKESLIRLRDTAKHHNVGLIFDAVLNHKANADHTERCRVVEVNPEDRNEVISEPYEIEGWLSFDFSTRGDRYSQMKYHWYHFSGTDWNQENQKKAIYKIIGDNEEKEWCQKVDTSELGNYDYLMFANLDYSNPDVCNDVKNWGVWVAQELGLKGFRFDAARHFSSDFLKEFIDHLDKTLGEGWFFVGEYWKGYVGPLEKFLDEMDHRFTLFDTPLLENFFMISNFPYADLRLIFGGTLVQSRPLNAVTFVTSHDTQPGQDVERTIPDYFKPFAYALILLRAEGYPCVFFGDLYGIKGHDPAPPACSGALPSLMLARKLYAYGEQNDFFDDPNCIGWIRRGTHDRKDGCAVLMSNFEDGKKRMFVGENRRGEIWTDLLPWSEGDVKIGDDGWAEFRCYAMSVSVWVNKAAEGRDRFGDFDTNIYLE</sequence>
<keyword evidence="4" id="KW-0378">Hydrolase</keyword>
<comment type="cofactor">
    <cofactor evidence="1">
        <name>Ca(2+)</name>
        <dbReference type="ChEBI" id="CHEBI:29108"/>
    </cofactor>
</comment>
<dbReference type="InterPro" id="IPR006047">
    <property type="entry name" value="GH13_cat_dom"/>
</dbReference>
<dbReference type="PIRSF" id="PIRSF001021">
    <property type="entry name" value="Alph-amls_thrmst"/>
    <property type="match status" value="1"/>
</dbReference>
<dbReference type="SUPFAM" id="SSF51011">
    <property type="entry name" value="Glycosyl hydrolase domain"/>
    <property type="match status" value="1"/>
</dbReference>
<feature type="domain" description="Glycosyl hydrolase family 13 catalytic" evidence="8">
    <location>
        <begin position="32"/>
        <end position="421"/>
    </location>
</feature>
<keyword evidence="5" id="KW-0119">Carbohydrate metabolism</keyword>
<dbReference type="SUPFAM" id="SSF51445">
    <property type="entry name" value="(Trans)glycosidases"/>
    <property type="match status" value="1"/>
</dbReference>
<evidence type="ECO:0000256" key="5">
    <source>
        <dbReference type="ARBA" id="ARBA00023277"/>
    </source>
</evidence>
<dbReference type="GO" id="GO:0005975">
    <property type="term" value="P:carbohydrate metabolic process"/>
    <property type="evidence" value="ECO:0007669"/>
    <property type="project" value="InterPro"/>
</dbReference>
<organism evidence="9 10">
    <name type="scientific">Choiromyces venosus 120613-1</name>
    <dbReference type="NCBI Taxonomy" id="1336337"/>
    <lineage>
        <taxon>Eukaryota</taxon>
        <taxon>Fungi</taxon>
        <taxon>Dikarya</taxon>
        <taxon>Ascomycota</taxon>
        <taxon>Pezizomycotina</taxon>
        <taxon>Pezizomycetes</taxon>
        <taxon>Pezizales</taxon>
        <taxon>Tuberaceae</taxon>
        <taxon>Choiromyces</taxon>
    </lineage>
</organism>
<dbReference type="GO" id="GO:0004553">
    <property type="term" value="F:hydrolase activity, hydrolyzing O-glycosyl compounds"/>
    <property type="evidence" value="ECO:0007669"/>
    <property type="project" value="InterPro"/>
</dbReference>
<evidence type="ECO:0000256" key="4">
    <source>
        <dbReference type="ARBA" id="ARBA00022801"/>
    </source>
</evidence>
<dbReference type="Gene3D" id="2.60.40.1180">
    <property type="entry name" value="Golgi alpha-mannosidase II"/>
    <property type="match status" value="1"/>
</dbReference>
<gene>
    <name evidence="9" type="ORF">L873DRAFT_23969</name>
</gene>
<dbReference type="Gene3D" id="3.20.20.80">
    <property type="entry name" value="Glycosidases"/>
    <property type="match status" value="1"/>
</dbReference>
<dbReference type="NCBIfam" id="NF006969">
    <property type="entry name" value="PRK09441.1-2"/>
    <property type="match status" value="1"/>
</dbReference>
<evidence type="ECO:0000313" key="9">
    <source>
        <dbReference type="EMBL" id="RPB06118.1"/>
    </source>
</evidence>
<dbReference type="EMBL" id="ML120351">
    <property type="protein sequence ID" value="RPB06118.1"/>
    <property type="molecule type" value="Genomic_DNA"/>
</dbReference>
<dbReference type="InterPro" id="IPR017853">
    <property type="entry name" value="GH"/>
</dbReference>
<dbReference type="STRING" id="1336337.A0A3N4K9J5"/>
<dbReference type="AlphaFoldDB" id="A0A3N4K9J5"/>
<evidence type="ECO:0000313" key="10">
    <source>
        <dbReference type="Proteomes" id="UP000276215"/>
    </source>
</evidence>
<dbReference type="NCBIfam" id="NF006968">
    <property type="entry name" value="PRK09441.1-1"/>
    <property type="match status" value="1"/>
</dbReference>
<feature type="compositionally biased region" description="Polar residues" evidence="7">
    <location>
        <begin position="1"/>
        <end position="11"/>
    </location>
</feature>
<evidence type="ECO:0000256" key="2">
    <source>
        <dbReference type="ARBA" id="ARBA00008061"/>
    </source>
</evidence>
<protein>
    <submittedName>
        <fullName evidence="9">Thermostable alpha-amylase</fullName>
    </submittedName>
</protein>
<dbReference type="GO" id="GO:0005509">
    <property type="term" value="F:calcium ion binding"/>
    <property type="evidence" value="ECO:0007669"/>
    <property type="project" value="InterPro"/>
</dbReference>
<evidence type="ECO:0000259" key="8">
    <source>
        <dbReference type="SMART" id="SM00642"/>
    </source>
</evidence>
<reference evidence="9 10" key="1">
    <citation type="journal article" date="2018" name="Nat. Ecol. Evol.">
        <title>Pezizomycetes genomes reveal the molecular basis of ectomycorrhizal truffle lifestyle.</title>
        <authorList>
            <person name="Murat C."/>
            <person name="Payen T."/>
            <person name="Noel B."/>
            <person name="Kuo A."/>
            <person name="Morin E."/>
            <person name="Chen J."/>
            <person name="Kohler A."/>
            <person name="Krizsan K."/>
            <person name="Balestrini R."/>
            <person name="Da Silva C."/>
            <person name="Montanini B."/>
            <person name="Hainaut M."/>
            <person name="Levati E."/>
            <person name="Barry K.W."/>
            <person name="Belfiori B."/>
            <person name="Cichocki N."/>
            <person name="Clum A."/>
            <person name="Dockter R.B."/>
            <person name="Fauchery L."/>
            <person name="Guy J."/>
            <person name="Iotti M."/>
            <person name="Le Tacon F."/>
            <person name="Lindquist E.A."/>
            <person name="Lipzen A."/>
            <person name="Malagnac F."/>
            <person name="Mello A."/>
            <person name="Molinier V."/>
            <person name="Miyauchi S."/>
            <person name="Poulain J."/>
            <person name="Riccioni C."/>
            <person name="Rubini A."/>
            <person name="Sitrit Y."/>
            <person name="Splivallo R."/>
            <person name="Traeger S."/>
            <person name="Wang M."/>
            <person name="Zifcakova L."/>
            <person name="Wipf D."/>
            <person name="Zambonelli A."/>
            <person name="Paolocci F."/>
            <person name="Nowrousian M."/>
            <person name="Ottonello S."/>
            <person name="Baldrian P."/>
            <person name="Spatafora J.W."/>
            <person name="Henrissat B."/>
            <person name="Nagy L.G."/>
            <person name="Aury J.M."/>
            <person name="Wincker P."/>
            <person name="Grigoriev I.V."/>
            <person name="Bonfante P."/>
            <person name="Martin F.M."/>
        </authorList>
    </citation>
    <scope>NUCLEOTIDE SEQUENCE [LARGE SCALE GENOMIC DNA]</scope>
    <source>
        <strain evidence="9 10">120613-1</strain>
    </source>
</reference>
<dbReference type="Proteomes" id="UP000276215">
    <property type="component" value="Unassembled WGS sequence"/>
</dbReference>
<dbReference type="SMART" id="SM00642">
    <property type="entry name" value="Aamy"/>
    <property type="match status" value="1"/>
</dbReference>
<keyword evidence="6" id="KW-0326">Glycosidase</keyword>
<proteinExistence type="inferred from homology"/>
<dbReference type="PANTHER" id="PTHR43447">
    <property type="entry name" value="ALPHA-AMYLASE"/>
    <property type="match status" value="1"/>
</dbReference>
<keyword evidence="10" id="KW-1185">Reference proteome</keyword>
<evidence type="ECO:0000256" key="7">
    <source>
        <dbReference type="SAM" id="MobiDB-lite"/>
    </source>
</evidence>
<dbReference type="InterPro" id="IPR013780">
    <property type="entry name" value="Glyco_hydro_b"/>
</dbReference>
<comment type="similarity">
    <text evidence="2">Belongs to the glycosyl hydrolase 13 family.</text>
</comment>
<keyword evidence="3" id="KW-0479">Metal-binding</keyword>
<dbReference type="Gene3D" id="2.40.30.140">
    <property type="match status" value="1"/>
</dbReference>
<evidence type="ECO:0000256" key="1">
    <source>
        <dbReference type="ARBA" id="ARBA00001913"/>
    </source>
</evidence>
<dbReference type="Pfam" id="PF00128">
    <property type="entry name" value="Alpha-amylase"/>
    <property type="match status" value="1"/>
</dbReference>
<evidence type="ECO:0000256" key="6">
    <source>
        <dbReference type="ARBA" id="ARBA00023295"/>
    </source>
</evidence>
<accession>A0A3N4K9J5</accession>